<dbReference type="Pfam" id="PF10346">
    <property type="entry name" value="Con-6"/>
    <property type="match status" value="1"/>
</dbReference>
<evidence type="ECO:0000256" key="1">
    <source>
        <dbReference type="SAM" id="MobiDB-lite"/>
    </source>
</evidence>
<dbReference type="EMBL" id="MU863938">
    <property type="protein sequence ID" value="KAK4198996.1"/>
    <property type="molecule type" value="Genomic_DNA"/>
</dbReference>
<proteinExistence type="predicted"/>
<protein>
    <submittedName>
        <fullName evidence="2">Conidiation protein 6-domain-containing protein</fullName>
    </submittedName>
</protein>
<accession>A0AAN7AS03</accession>
<sequence length="72" mass="7996">MPELRENPKQRDVVGDAAQENALQAPEEISNQARGHKANLSNPNTSEESKENSRQKLEELGGENAFFSKDSK</sequence>
<feature type="compositionally biased region" description="Basic and acidic residues" evidence="1">
    <location>
        <begin position="1"/>
        <end position="14"/>
    </location>
</feature>
<feature type="compositionally biased region" description="Polar residues" evidence="1">
    <location>
        <begin position="29"/>
        <end position="46"/>
    </location>
</feature>
<name>A0AAN7AS03_9PEZI</name>
<gene>
    <name evidence="2" type="ORF">QBC40DRAFT_282889</name>
</gene>
<evidence type="ECO:0000313" key="3">
    <source>
        <dbReference type="Proteomes" id="UP001303160"/>
    </source>
</evidence>
<evidence type="ECO:0000313" key="2">
    <source>
        <dbReference type="EMBL" id="KAK4198996.1"/>
    </source>
</evidence>
<dbReference type="AlphaFoldDB" id="A0AAN7AS03"/>
<reference evidence="2" key="2">
    <citation type="submission" date="2023-05" db="EMBL/GenBank/DDBJ databases">
        <authorList>
            <consortium name="Lawrence Berkeley National Laboratory"/>
            <person name="Steindorff A."/>
            <person name="Hensen N."/>
            <person name="Bonometti L."/>
            <person name="Westerberg I."/>
            <person name="Brannstrom I.O."/>
            <person name="Guillou S."/>
            <person name="Cros-Aarteil S."/>
            <person name="Calhoun S."/>
            <person name="Haridas S."/>
            <person name="Kuo A."/>
            <person name="Mondo S."/>
            <person name="Pangilinan J."/>
            <person name="Riley R."/>
            <person name="Labutti K."/>
            <person name="Andreopoulos B."/>
            <person name="Lipzen A."/>
            <person name="Chen C."/>
            <person name="Yanf M."/>
            <person name="Daum C."/>
            <person name="Ng V."/>
            <person name="Clum A."/>
            <person name="Ohm R."/>
            <person name="Martin F."/>
            <person name="Silar P."/>
            <person name="Natvig D."/>
            <person name="Lalanne C."/>
            <person name="Gautier V."/>
            <person name="Ament-Velasquez S.L."/>
            <person name="Kruys A."/>
            <person name="Hutchinson M.I."/>
            <person name="Powell A.J."/>
            <person name="Barry K."/>
            <person name="Miller A.N."/>
            <person name="Grigoriev I.V."/>
            <person name="Debuchy R."/>
            <person name="Gladieux P."/>
            <person name="Thoren M.H."/>
            <person name="Johannesson H."/>
        </authorList>
    </citation>
    <scope>NUCLEOTIDE SEQUENCE</scope>
    <source>
        <strain evidence="2">CBS 315.58</strain>
    </source>
</reference>
<organism evidence="2 3">
    <name type="scientific">Triangularia verruculosa</name>
    <dbReference type="NCBI Taxonomy" id="2587418"/>
    <lineage>
        <taxon>Eukaryota</taxon>
        <taxon>Fungi</taxon>
        <taxon>Dikarya</taxon>
        <taxon>Ascomycota</taxon>
        <taxon>Pezizomycotina</taxon>
        <taxon>Sordariomycetes</taxon>
        <taxon>Sordariomycetidae</taxon>
        <taxon>Sordariales</taxon>
        <taxon>Podosporaceae</taxon>
        <taxon>Triangularia</taxon>
    </lineage>
</organism>
<comment type="caution">
    <text evidence="2">The sequence shown here is derived from an EMBL/GenBank/DDBJ whole genome shotgun (WGS) entry which is preliminary data.</text>
</comment>
<dbReference type="Proteomes" id="UP001303160">
    <property type="component" value="Unassembled WGS sequence"/>
</dbReference>
<reference evidence="2" key="1">
    <citation type="journal article" date="2023" name="Mol. Phylogenet. Evol.">
        <title>Genome-scale phylogeny and comparative genomics of the fungal order Sordariales.</title>
        <authorList>
            <person name="Hensen N."/>
            <person name="Bonometti L."/>
            <person name="Westerberg I."/>
            <person name="Brannstrom I.O."/>
            <person name="Guillou S."/>
            <person name="Cros-Aarteil S."/>
            <person name="Calhoun S."/>
            <person name="Haridas S."/>
            <person name="Kuo A."/>
            <person name="Mondo S."/>
            <person name="Pangilinan J."/>
            <person name="Riley R."/>
            <person name="LaButti K."/>
            <person name="Andreopoulos B."/>
            <person name="Lipzen A."/>
            <person name="Chen C."/>
            <person name="Yan M."/>
            <person name="Daum C."/>
            <person name="Ng V."/>
            <person name="Clum A."/>
            <person name="Steindorff A."/>
            <person name="Ohm R.A."/>
            <person name="Martin F."/>
            <person name="Silar P."/>
            <person name="Natvig D.O."/>
            <person name="Lalanne C."/>
            <person name="Gautier V."/>
            <person name="Ament-Velasquez S.L."/>
            <person name="Kruys A."/>
            <person name="Hutchinson M.I."/>
            <person name="Powell A.J."/>
            <person name="Barry K."/>
            <person name="Miller A.N."/>
            <person name="Grigoriev I.V."/>
            <person name="Debuchy R."/>
            <person name="Gladieux P."/>
            <person name="Hiltunen Thoren M."/>
            <person name="Johannesson H."/>
        </authorList>
    </citation>
    <scope>NUCLEOTIDE SEQUENCE</scope>
    <source>
        <strain evidence="2">CBS 315.58</strain>
    </source>
</reference>
<feature type="compositionally biased region" description="Basic and acidic residues" evidence="1">
    <location>
        <begin position="47"/>
        <end position="59"/>
    </location>
</feature>
<dbReference type="InterPro" id="IPR018824">
    <property type="entry name" value="Conidiation-specific_6"/>
</dbReference>
<feature type="region of interest" description="Disordered" evidence="1">
    <location>
        <begin position="1"/>
        <end position="72"/>
    </location>
</feature>
<keyword evidence="3" id="KW-1185">Reference proteome</keyword>